<feature type="region of interest" description="Disordered" evidence="1">
    <location>
        <begin position="301"/>
        <end position="321"/>
    </location>
</feature>
<feature type="compositionally biased region" description="Polar residues" evidence="1">
    <location>
        <begin position="235"/>
        <end position="260"/>
    </location>
</feature>
<gene>
    <name evidence="2" type="ORF">CUNI_LOCUS14355</name>
</gene>
<comment type="caution">
    <text evidence="2">The sequence shown here is derived from an EMBL/GenBank/DDBJ whole genome shotgun (WGS) entry which is preliminary data.</text>
</comment>
<feature type="region of interest" description="Disordered" evidence="1">
    <location>
        <begin position="1"/>
        <end position="61"/>
    </location>
</feature>
<feature type="compositionally biased region" description="Polar residues" evidence="1">
    <location>
        <begin position="155"/>
        <end position="168"/>
    </location>
</feature>
<organism evidence="2 3">
    <name type="scientific">Candidula unifasciata</name>
    <dbReference type="NCBI Taxonomy" id="100452"/>
    <lineage>
        <taxon>Eukaryota</taxon>
        <taxon>Metazoa</taxon>
        <taxon>Spiralia</taxon>
        <taxon>Lophotrochozoa</taxon>
        <taxon>Mollusca</taxon>
        <taxon>Gastropoda</taxon>
        <taxon>Heterobranchia</taxon>
        <taxon>Euthyneura</taxon>
        <taxon>Panpulmonata</taxon>
        <taxon>Eupulmonata</taxon>
        <taxon>Stylommatophora</taxon>
        <taxon>Helicina</taxon>
        <taxon>Helicoidea</taxon>
        <taxon>Geomitridae</taxon>
        <taxon>Candidula</taxon>
    </lineage>
</organism>
<reference evidence="2" key="1">
    <citation type="submission" date="2021-04" db="EMBL/GenBank/DDBJ databases">
        <authorList>
            <consortium name="Molecular Ecology Group"/>
        </authorList>
    </citation>
    <scope>NUCLEOTIDE SEQUENCE</scope>
</reference>
<name>A0A8S3ZH72_9EUPU</name>
<sequence length="321" mass="35114">MSFRGIFKRKNSTDESVRKISSDESCSPPVGGGSSQADPSLSLHRCASQETGDPDQYSNGLETAEVDDTFSHFQFRSRSPRTPLSNCSSQSSLYCSLSQDDSDCTPVAFQLDGHHSRGPSGRFRKRTAVTSGERSSGDSFSEYDMNSADLRNSDDTLTPRSLSPNAADSSMDMDRTLLASPTGGNRLSPPVYQKLTTSPLSARRRRSKEEDMSQKTSNSSESPLTTSSRSVEMVSRNSNDSGIQNDGNVNSSAESIQTTVKLRKSKSPSPTTDRPKSDTTVRWADLLEEVMESGVVRYRHDAAKLRKQPRPRSDIGELCVS</sequence>
<dbReference type="EMBL" id="CAJHNH020003223">
    <property type="protein sequence ID" value="CAG5128797.1"/>
    <property type="molecule type" value="Genomic_DNA"/>
</dbReference>
<dbReference type="Proteomes" id="UP000678393">
    <property type="component" value="Unassembled WGS sequence"/>
</dbReference>
<feature type="compositionally biased region" description="Basic and acidic residues" evidence="1">
    <location>
        <begin position="11"/>
        <end position="22"/>
    </location>
</feature>
<evidence type="ECO:0000313" key="3">
    <source>
        <dbReference type="Proteomes" id="UP000678393"/>
    </source>
</evidence>
<protein>
    <submittedName>
        <fullName evidence="2">Uncharacterized protein</fullName>
    </submittedName>
</protein>
<feature type="compositionally biased region" description="Polar residues" evidence="1">
    <location>
        <begin position="128"/>
        <end position="139"/>
    </location>
</feature>
<feature type="region of interest" description="Disordered" evidence="1">
    <location>
        <begin position="112"/>
        <end position="281"/>
    </location>
</feature>
<feature type="compositionally biased region" description="Polar residues" evidence="1">
    <location>
        <begin position="48"/>
        <end position="61"/>
    </location>
</feature>
<feature type="compositionally biased region" description="Low complexity" evidence="1">
    <location>
        <begin position="216"/>
        <end position="230"/>
    </location>
</feature>
<evidence type="ECO:0000313" key="2">
    <source>
        <dbReference type="EMBL" id="CAG5128797.1"/>
    </source>
</evidence>
<feature type="compositionally biased region" description="Basic residues" evidence="1">
    <location>
        <begin position="1"/>
        <end position="10"/>
    </location>
</feature>
<dbReference type="AlphaFoldDB" id="A0A8S3ZH72"/>
<keyword evidence="3" id="KW-1185">Reference proteome</keyword>
<evidence type="ECO:0000256" key="1">
    <source>
        <dbReference type="SAM" id="MobiDB-lite"/>
    </source>
</evidence>
<accession>A0A8S3ZH72</accession>
<feature type="non-terminal residue" evidence="2">
    <location>
        <position position="321"/>
    </location>
</feature>
<proteinExistence type="predicted"/>
<dbReference type="OrthoDB" id="6159142at2759"/>